<evidence type="ECO:0008006" key="4">
    <source>
        <dbReference type="Google" id="ProtNLM"/>
    </source>
</evidence>
<protein>
    <recommendedName>
        <fullName evidence="4">Secreted protein</fullName>
    </recommendedName>
</protein>
<reference evidence="2 3" key="1">
    <citation type="submission" date="2023-01" db="EMBL/GenBank/DDBJ databases">
        <title>Analysis of 21 Apiospora genomes using comparative genomics revels a genus with tremendous synthesis potential of carbohydrate active enzymes and secondary metabolites.</title>
        <authorList>
            <person name="Sorensen T."/>
        </authorList>
    </citation>
    <scope>NUCLEOTIDE SEQUENCE [LARGE SCALE GENOMIC DNA]</scope>
    <source>
        <strain evidence="2 3">CBS 33761</strain>
    </source>
</reference>
<feature type="compositionally biased region" description="Low complexity" evidence="1">
    <location>
        <begin position="83"/>
        <end position="99"/>
    </location>
</feature>
<proteinExistence type="predicted"/>
<evidence type="ECO:0000313" key="2">
    <source>
        <dbReference type="EMBL" id="KAK8045229.1"/>
    </source>
</evidence>
<name>A0ABR1THK9_9PEZI</name>
<accession>A0ABR1THK9</accession>
<organism evidence="2 3">
    <name type="scientific">Apiospora rasikravindrae</name>
    <dbReference type="NCBI Taxonomy" id="990691"/>
    <lineage>
        <taxon>Eukaryota</taxon>
        <taxon>Fungi</taxon>
        <taxon>Dikarya</taxon>
        <taxon>Ascomycota</taxon>
        <taxon>Pezizomycotina</taxon>
        <taxon>Sordariomycetes</taxon>
        <taxon>Xylariomycetidae</taxon>
        <taxon>Amphisphaeriales</taxon>
        <taxon>Apiosporaceae</taxon>
        <taxon>Apiospora</taxon>
    </lineage>
</organism>
<feature type="region of interest" description="Disordered" evidence="1">
    <location>
        <begin position="83"/>
        <end position="105"/>
    </location>
</feature>
<gene>
    <name evidence="2" type="ORF">PG993_005253</name>
</gene>
<evidence type="ECO:0000256" key="1">
    <source>
        <dbReference type="SAM" id="MobiDB-lite"/>
    </source>
</evidence>
<comment type="caution">
    <text evidence="2">The sequence shown here is derived from an EMBL/GenBank/DDBJ whole genome shotgun (WGS) entry which is preliminary data.</text>
</comment>
<evidence type="ECO:0000313" key="3">
    <source>
        <dbReference type="Proteomes" id="UP001444661"/>
    </source>
</evidence>
<sequence>MALAAAATRRRRRVVSVVVRVPVASAARSTREWPAHNVRHDAEGRVVELVDASAHAAVRPVRGVGVARRGGGGGGGVAARGVATPAAAATAATTGARRAGTGGAR</sequence>
<dbReference type="Proteomes" id="UP001444661">
    <property type="component" value="Unassembled WGS sequence"/>
</dbReference>
<keyword evidence="3" id="KW-1185">Reference proteome</keyword>
<dbReference type="EMBL" id="JAQQWK010000003">
    <property type="protein sequence ID" value="KAK8045229.1"/>
    <property type="molecule type" value="Genomic_DNA"/>
</dbReference>